<reference evidence="4" key="1">
    <citation type="submission" date="2019-12" db="EMBL/GenBank/DDBJ databases">
        <title>Genome sequencing and annotation of Brassica cretica.</title>
        <authorList>
            <person name="Studholme D.J."/>
            <person name="Sarris P.F."/>
        </authorList>
    </citation>
    <scope>NUCLEOTIDE SEQUENCE</scope>
    <source>
        <strain evidence="4">PFS-001/15</strain>
        <tissue evidence="4">Leaf</tissue>
    </source>
</reference>
<organism evidence="4 5">
    <name type="scientific">Brassica cretica</name>
    <name type="common">Mustard</name>
    <dbReference type="NCBI Taxonomy" id="69181"/>
    <lineage>
        <taxon>Eukaryota</taxon>
        <taxon>Viridiplantae</taxon>
        <taxon>Streptophyta</taxon>
        <taxon>Embryophyta</taxon>
        <taxon>Tracheophyta</taxon>
        <taxon>Spermatophyta</taxon>
        <taxon>Magnoliopsida</taxon>
        <taxon>eudicotyledons</taxon>
        <taxon>Gunneridae</taxon>
        <taxon>Pentapetalae</taxon>
        <taxon>rosids</taxon>
        <taxon>malvids</taxon>
        <taxon>Brassicales</taxon>
        <taxon>Brassicaceae</taxon>
        <taxon>Brassiceae</taxon>
        <taxon>Brassica</taxon>
    </lineage>
</organism>
<evidence type="ECO:0000256" key="1">
    <source>
        <dbReference type="ARBA" id="ARBA00022737"/>
    </source>
</evidence>
<dbReference type="SUPFAM" id="SSF48371">
    <property type="entry name" value="ARM repeat"/>
    <property type="match status" value="1"/>
</dbReference>
<gene>
    <name evidence="4" type="ORF">F2Q68_00041824</name>
</gene>
<dbReference type="InterPro" id="IPR000225">
    <property type="entry name" value="Armadillo"/>
</dbReference>
<dbReference type="Pfam" id="PF00514">
    <property type="entry name" value="Arm"/>
    <property type="match status" value="1"/>
</dbReference>
<protein>
    <recommendedName>
        <fullName evidence="6">Armadillo repeat-containing domain-containing protein</fullName>
    </recommendedName>
</protein>
<name>A0A8S9MNI0_BRACR</name>
<evidence type="ECO:0000256" key="2">
    <source>
        <dbReference type="PROSITE-ProRule" id="PRU00259"/>
    </source>
</evidence>
<keyword evidence="1" id="KW-0677">Repeat</keyword>
<keyword evidence="3" id="KW-1133">Transmembrane helix</keyword>
<dbReference type="PROSITE" id="PS50176">
    <property type="entry name" value="ARM_REPEAT"/>
    <property type="match status" value="3"/>
</dbReference>
<accession>A0A8S9MNI0</accession>
<keyword evidence="3" id="KW-0472">Membrane</keyword>
<proteinExistence type="predicted"/>
<feature type="repeat" description="ARM" evidence="2">
    <location>
        <begin position="306"/>
        <end position="348"/>
    </location>
</feature>
<keyword evidence="3" id="KW-0812">Transmembrane</keyword>
<dbReference type="PANTHER" id="PTHR46976">
    <property type="entry name" value="PROTEIN ARABIDILLO 1"/>
    <property type="match status" value="1"/>
</dbReference>
<dbReference type="InterPro" id="IPR016024">
    <property type="entry name" value="ARM-type_fold"/>
</dbReference>
<feature type="repeat" description="ARM" evidence="2">
    <location>
        <begin position="392"/>
        <end position="434"/>
    </location>
</feature>
<evidence type="ECO:0000256" key="3">
    <source>
        <dbReference type="SAM" id="Phobius"/>
    </source>
</evidence>
<evidence type="ECO:0000313" key="5">
    <source>
        <dbReference type="Proteomes" id="UP000712281"/>
    </source>
</evidence>
<dbReference type="Gene3D" id="1.25.10.10">
    <property type="entry name" value="Leucine-rich Repeat Variant"/>
    <property type="match status" value="2"/>
</dbReference>
<dbReference type="PANTHER" id="PTHR46976:SF5">
    <property type="entry name" value="F-BOX DOMAIN-CONTAINING PROTEIN"/>
    <property type="match status" value="1"/>
</dbReference>
<comment type="caution">
    <text evidence="4">The sequence shown here is derived from an EMBL/GenBank/DDBJ whole genome shotgun (WGS) entry which is preliminary data.</text>
</comment>
<dbReference type="AlphaFoldDB" id="A0A8S9MNI0"/>
<dbReference type="InterPro" id="IPR011989">
    <property type="entry name" value="ARM-like"/>
</dbReference>
<dbReference type="SMART" id="SM00185">
    <property type="entry name" value="ARM"/>
    <property type="match status" value="4"/>
</dbReference>
<evidence type="ECO:0008006" key="6">
    <source>
        <dbReference type="Google" id="ProtNLM"/>
    </source>
</evidence>
<sequence length="624" mass="69631">MVRMRRGESTLKVQWRDLVGIEGCLQRRLRILASLDSVYMFGDVRVRLVYLAAPLILWVCVVSIFWLRVVHVTSLALGSGRVVTGCVNKTFPGSFYRLRRGVMVRMRRGESTLKVQWRDLVGIEGLSRCSSQFVLIVDEFYLGKLIFERKFYGLVLYPSFGSGWYMLPRWLLALEGEEARELELQAKSKTDISAIHIPKDIKKKMDRSYRDLEARKSRAKDLEKLYMDMSMQKELQERAAGALANLAGDDKCSTDIAKAGGVNALVTLARNCEYEGAREHAVRGLANLAAHDDSNNNNAAIGEVPRALETIIQLTRSRHGGVKQEAAGALWNLAYDENNRELIAELGGVEASVALANSCMNNTSRDLQKSAAGALWSLSNSEDHSIVIGREGGIPPLVALARSQYEDVHEVAAGALWNLSFNHVNALRIVEEEGVLALGRMCTSSPSKMARFLAALTLAYIFDRRMDESVRASPKHLANIRRSGLKYIESYINTFMDPQTLATAASSYTSSMLAKVLKRVRIPEVDILRCSDKEIERFVTMLRNPSPVLKKIAAFALLQFTVPETSHAEHHASLMHDTGYPKLLRIAAATSMPHEAKIFAKIVLRNLEHHQPECSKGKRVSTSK</sequence>
<feature type="transmembrane region" description="Helical" evidence="3">
    <location>
        <begin position="48"/>
        <end position="67"/>
    </location>
</feature>
<dbReference type="EMBL" id="QGKW02000007">
    <property type="protein sequence ID" value="KAF2618889.1"/>
    <property type="molecule type" value="Genomic_DNA"/>
</dbReference>
<feature type="repeat" description="ARM" evidence="2">
    <location>
        <begin position="347"/>
        <end position="393"/>
    </location>
</feature>
<dbReference type="Proteomes" id="UP000712281">
    <property type="component" value="Unassembled WGS sequence"/>
</dbReference>
<evidence type="ECO:0000313" key="4">
    <source>
        <dbReference type="EMBL" id="KAF2618889.1"/>
    </source>
</evidence>